<dbReference type="InterPro" id="IPR027413">
    <property type="entry name" value="GROEL-like_equatorial_sf"/>
</dbReference>
<feature type="region of interest" description="Disordered" evidence="6">
    <location>
        <begin position="1"/>
        <end position="23"/>
    </location>
</feature>
<evidence type="ECO:0000256" key="6">
    <source>
        <dbReference type="SAM" id="MobiDB-lite"/>
    </source>
</evidence>
<accession>A0A813JNZ6</accession>
<dbReference type="PRINTS" id="PR00298">
    <property type="entry name" value="CHAPERONIN60"/>
</dbReference>
<dbReference type="InterPro" id="IPR001844">
    <property type="entry name" value="Cpn60/GroEL"/>
</dbReference>
<comment type="similarity">
    <text evidence="1 5">Belongs to the chaperonin (HSP60) family.</text>
</comment>
<dbReference type="Pfam" id="PF02985">
    <property type="entry name" value="HEAT"/>
    <property type="match status" value="1"/>
</dbReference>
<dbReference type="InterPro" id="IPR000357">
    <property type="entry name" value="HEAT"/>
</dbReference>
<dbReference type="Gene3D" id="1.10.560.10">
    <property type="entry name" value="GroEL-like equatorial domain"/>
    <property type="match status" value="1"/>
</dbReference>
<evidence type="ECO:0000256" key="5">
    <source>
        <dbReference type="RuleBase" id="RU000418"/>
    </source>
</evidence>
<gene>
    <name evidence="7" type="ORF">PGLA2088_LOCUS21653</name>
</gene>
<dbReference type="SUPFAM" id="SSF48592">
    <property type="entry name" value="GroEL equatorial domain-like"/>
    <property type="match status" value="1"/>
</dbReference>
<dbReference type="InterPro" id="IPR002423">
    <property type="entry name" value="Cpn60/GroEL/TCP-1"/>
</dbReference>
<evidence type="ECO:0000256" key="3">
    <source>
        <dbReference type="ARBA" id="ARBA00023186"/>
    </source>
</evidence>
<feature type="repeat" description="HEAT" evidence="4">
    <location>
        <begin position="82"/>
        <end position="118"/>
    </location>
</feature>
<dbReference type="Proteomes" id="UP000626109">
    <property type="component" value="Unassembled WGS sequence"/>
</dbReference>
<dbReference type="Pfam" id="PF13646">
    <property type="entry name" value="HEAT_2"/>
    <property type="match status" value="2"/>
</dbReference>
<protein>
    <submittedName>
        <fullName evidence="7">Uncharacterized protein</fullName>
    </submittedName>
</protein>
<dbReference type="InterPro" id="IPR021133">
    <property type="entry name" value="HEAT_type_2"/>
</dbReference>
<dbReference type="SUPFAM" id="SSF48371">
    <property type="entry name" value="ARM repeat"/>
    <property type="match status" value="1"/>
</dbReference>
<dbReference type="Gene3D" id="1.25.10.10">
    <property type="entry name" value="Leucine-rich Repeat Variant"/>
    <property type="match status" value="3"/>
</dbReference>
<comment type="caution">
    <text evidence="7">The sequence shown here is derived from an EMBL/GenBank/DDBJ whole genome shotgun (WGS) entry which is preliminary data.</text>
</comment>
<proteinExistence type="inferred from homology"/>
<evidence type="ECO:0000313" key="7">
    <source>
        <dbReference type="EMBL" id="CAE8679976.1"/>
    </source>
</evidence>
<feature type="compositionally biased region" description="Polar residues" evidence="6">
    <location>
        <begin position="1"/>
        <end position="11"/>
    </location>
</feature>
<feature type="compositionally biased region" description="Basic and acidic residues" evidence="6">
    <location>
        <begin position="730"/>
        <end position="750"/>
    </location>
</feature>
<evidence type="ECO:0000313" key="8">
    <source>
        <dbReference type="Proteomes" id="UP000626109"/>
    </source>
</evidence>
<dbReference type="SMART" id="SM00567">
    <property type="entry name" value="EZ_HEAT"/>
    <property type="match status" value="8"/>
</dbReference>
<keyword evidence="2" id="KW-0677">Repeat</keyword>
<dbReference type="PROSITE" id="PS50077">
    <property type="entry name" value="HEAT_REPEAT"/>
    <property type="match status" value="1"/>
</dbReference>
<dbReference type="PANTHER" id="PTHR45633">
    <property type="entry name" value="60 KDA HEAT SHOCK PROTEIN, MITOCHONDRIAL"/>
    <property type="match status" value="1"/>
</dbReference>
<dbReference type="AlphaFoldDB" id="A0A813JNZ6"/>
<name>A0A813JNZ6_POLGL</name>
<reference evidence="7" key="1">
    <citation type="submission" date="2021-02" db="EMBL/GenBank/DDBJ databases">
        <authorList>
            <person name="Dougan E. K."/>
            <person name="Rhodes N."/>
            <person name="Thang M."/>
            <person name="Chan C."/>
        </authorList>
    </citation>
    <scope>NUCLEOTIDE SEQUENCE</scope>
</reference>
<keyword evidence="3" id="KW-0143">Chaperone</keyword>
<dbReference type="GO" id="GO:0140662">
    <property type="term" value="F:ATP-dependent protein folding chaperone"/>
    <property type="evidence" value="ECO:0007669"/>
    <property type="project" value="InterPro"/>
</dbReference>
<dbReference type="GO" id="GO:0042026">
    <property type="term" value="P:protein refolding"/>
    <property type="evidence" value="ECO:0007669"/>
    <property type="project" value="InterPro"/>
</dbReference>
<dbReference type="InterPro" id="IPR004155">
    <property type="entry name" value="PBS_lyase_HEAT"/>
</dbReference>
<evidence type="ECO:0000256" key="2">
    <source>
        <dbReference type="ARBA" id="ARBA00022737"/>
    </source>
</evidence>
<dbReference type="GO" id="GO:0005524">
    <property type="term" value="F:ATP binding"/>
    <property type="evidence" value="ECO:0007669"/>
    <property type="project" value="InterPro"/>
</dbReference>
<evidence type="ECO:0000256" key="4">
    <source>
        <dbReference type="PROSITE-ProRule" id="PRU00103"/>
    </source>
</evidence>
<dbReference type="Pfam" id="PF00118">
    <property type="entry name" value="Cpn60_TCP1"/>
    <property type="match status" value="1"/>
</dbReference>
<dbReference type="EMBL" id="CAJNNW010025810">
    <property type="protein sequence ID" value="CAE8679976.1"/>
    <property type="molecule type" value="Genomic_DNA"/>
</dbReference>
<feature type="region of interest" description="Disordered" evidence="6">
    <location>
        <begin position="721"/>
        <end position="776"/>
    </location>
</feature>
<organism evidence="7 8">
    <name type="scientific">Polarella glacialis</name>
    <name type="common">Dinoflagellate</name>
    <dbReference type="NCBI Taxonomy" id="89957"/>
    <lineage>
        <taxon>Eukaryota</taxon>
        <taxon>Sar</taxon>
        <taxon>Alveolata</taxon>
        <taxon>Dinophyceae</taxon>
        <taxon>Suessiales</taxon>
        <taxon>Suessiaceae</taxon>
        <taxon>Polarella</taxon>
    </lineage>
</organism>
<evidence type="ECO:0000256" key="1">
    <source>
        <dbReference type="ARBA" id="ARBA00006607"/>
    </source>
</evidence>
<dbReference type="InterPro" id="IPR011989">
    <property type="entry name" value="ARM-like"/>
</dbReference>
<dbReference type="InterPro" id="IPR016024">
    <property type="entry name" value="ARM-type_fold"/>
</dbReference>
<sequence length="776" mass="82283">MGVSMPPSNMHQPFPGQPSRNMMPNQALYEDMEAAEVDDDELPDLLQIKLALSSARPESRVWALASLARVAAESPWLRPPSLLPHVLAALEDESPEVRVEAVVTIGRFAPDSKAYASEVLDFLQDERVELRVAAATVLGQLRAWTFLEELRPCLCDPEPAVVVAALTAAERWGEDGQRLASGMLSCLRHQSRFVRRAALRALAAAGDASERHAGDVADLLGDRDNATREAAVDFFAAVGTGCARRASDRAVQFLSQNFAANIRAAAAMSLGHMKATTCTSEVAILLDATCEDDESVALSAAGVERRLPVHLRRPDCAAARALALLGQPGSAYAADVARKIGASSRLEVSASMVHSLGMMGREARDHKATIQVMLRNAFAPLREAACFALGELARCDEDAETAALLVSRLVDSNAMVRAAAASAVGKLPLHGPGHLASLVLLFDDRVPAVQVAALRAVGSLGPPGHVYAAEICRKALPSCDDEDELPPVGEETVRIAAMEVLADMGQRGAAFVDELGALLEDRGSSAAIREAALKALSRLGPEARAFLPAAERLRADAAERVRAAADDCTSSHMYTHDGAEECDRTSNDDLCKAIKDIAHGSEARALMLEGCNRLADAVAVTMGPKGRNVVIEQSYGPPKVTKDGVTVAKAIEFKAAPMINVGAQLVKMVASKTNDVAGDGTTTATVLARAIFREGCKAVAAGMNPMDVKRGMDMAAKIVLEDLSSQAGAPRKEDPTNKNEKEEDDKDHARRNGGRQGRKPGDRQTTPGDGQGTGRP</sequence>